<evidence type="ECO:0000313" key="1">
    <source>
        <dbReference type="EMBL" id="ETJ18579.1"/>
    </source>
</evidence>
<dbReference type="EMBL" id="AZMM01018610">
    <property type="protein sequence ID" value="ETJ18579.1"/>
    <property type="molecule type" value="Genomic_DNA"/>
</dbReference>
<proteinExistence type="predicted"/>
<protein>
    <submittedName>
        <fullName evidence="1">Glycosyltransferase, group 1 family protein</fullName>
    </submittedName>
</protein>
<keyword evidence="1" id="KW-0808">Transferase</keyword>
<reference evidence="1" key="1">
    <citation type="submission" date="2013-12" db="EMBL/GenBank/DDBJ databases">
        <title>A Varibaculum cambriense genome reconstructed from a premature infant gut community with otherwise low bacterial novelty that shifts toward anaerobic metabolism during the third week of life.</title>
        <authorList>
            <person name="Brown C.T."/>
            <person name="Sharon I."/>
            <person name="Thomas B.C."/>
            <person name="Castelle C.J."/>
            <person name="Morowitz M.J."/>
            <person name="Banfield J.F."/>
        </authorList>
    </citation>
    <scope>NUCLEOTIDE SEQUENCE</scope>
</reference>
<sequence length="52" mass="6472">MFSKNWLHYWRDECGYTIKPVSETNDVRIYDQQQFIMYAHFADEAYQKIDYI</sequence>
<gene>
    <name evidence="1" type="ORF">Q604_UNBC18610G0001</name>
</gene>
<accession>W1WQ44</accession>
<dbReference type="GO" id="GO:0016740">
    <property type="term" value="F:transferase activity"/>
    <property type="evidence" value="ECO:0007669"/>
    <property type="project" value="UniProtKB-KW"/>
</dbReference>
<feature type="non-terminal residue" evidence="1">
    <location>
        <position position="52"/>
    </location>
</feature>
<name>W1WQ44_9ZZZZ</name>
<dbReference type="AlphaFoldDB" id="W1WQ44"/>
<comment type="caution">
    <text evidence="1">The sequence shown here is derived from an EMBL/GenBank/DDBJ whole genome shotgun (WGS) entry which is preliminary data.</text>
</comment>
<organism evidence="1">
    <name type="scientific">human gut metagenome</name>
    <dbReference type="NCBI Taxonomy" id="408170"/>
    <lineage>
        <taxon>unclassified sequences</taxon>
        <taxon>metagenomes</taxon>
        <taxon>organismal metagenomes</taxon>
    </lineage>
</organism>